<keyword evidence="3" id="KW-1185">Reference proteome</keyword>
<protein>
    <submittedName>
        <fullName evidence="2">Uncharacterized protein</fullName>
    </submittedName>
</protein>
<dbReference type="Proteomes" id="UP001498398">
    <property type="component" value="Unassembled WGS sequence"/>
</dbReference>
<proteinExistence type="predicted"/>
<comment type="caution">
    <text evidence="2">The sequence shown here is derived from an EMBL/GenBank/DDBJ whole genome shotgun (WGS) entry which is preliminary data.</text>
</comment>
<gene>
    <name evidence="2" type="ORF">VKT23_011470</name>
</gene>
<feature type="region of interest" description="Disordered" evidence="1">
    <location>
        <begin position="194"/>
        <end position="225"/>
    </location>
</feature>
<reference evidence="2 3" key="1">
    <citation type="submission" date="2024-01" db="EMBL/GenBank/DDBJ databases">
        <title>A draft genome for the cacao thread blight pathogen Marasmiellus scandens.</title>
        <authorList>
            <person name="Baruah I.K."/>
            <person name="Leung J."/>
            <person name="Bukari Y."/>
            <person name="Amoako-Attah I."/>
            <person name="Meinhardt L.W."/>
            <person name="Bailey B.A."/>
            <person name="Cohen S.P."/>
        </authorList>
    </citation>
    <scope>NUCLEOTIDE SEQUENCE [LARGE SCALE GENOMIC DNA]</scope>
    <source>
        <strain evidence="2 3">GH-19</strain>
    </source>
</reference>
<name>A0ABR1JCD4_9AGAR</name>
<sequence>MVDIFRVITATESEPLSIPSTSPPVNKDTSLLASNASANAETTMMASLEPEPLATLASLPTVNEDDSLPIASANAEMSAVAPDASSEQNDPFHTVSANVGTVNTVVTQVQTTQILTHSRNTNFKGSTLSNVNGNSTTSTTTNVMNQYNYYVSGNLGVLPEDSYLDAPTSRLPGVFQAVSGTVNQVPVSIDVVGNDPEPQNQAIHCSGHAPDQSSHEDSVTLGVSPFSRRKAASDNVC</sequence>
<evidence type="ECO:0000313" key="3">
    <source>
        <dbReference type="Proteomes" id="UP001498398"/>
    </source>
</evidence>
<evidence type="ECO:0000313" key="2">
    <source>
        <dbReference type="EMBL" id="KAK7453958.1"/>
    </source>
</evidence>
<evidence type="ECO:0000256" key="1">
    <source>
        <dbReference type="SAM" id="MobiDB-lite"/>
    </source>
</evidence>
<accession>A0ABR1JCD4</accession>
<organism evidence="2 3">
    <name type="scientific">Marasmiellus scandens</name>
    <dbReference type="NCBI Taxonomy" id="2682957"/>
    <lineage>
        <taxon>Eukaryota</taxon>
        <taxon>Fungi</taxon>
        <taxon>Dikarya</taxon>
        <taxon>Basidiomycota</taxon>
        <taxon>Agaricomycotina</taxon>
        <taxon>Agaricomycetes</taxon>
        <taxon>Agaricomycetidae</taxon>
        <taxon>Agaricales</taxon>
        <taxon>Marasmiineae</taxon>
        <taxon>Omphalotaceae</taxon>
        <taxon>Marasmiellus</taxon>
    </lineage>
</organism>
<dbReference type="EMBL" id="JBANRG010000025">
    <property type="protein sequence ID" value="KAK7453958.1"/>
    <property type="molecule type" value="Genomic_DNA"/>
</dbReference>